<evidence type="ECO:0000256" key="8">
    <source>
        <dbReference type="ARBA" id="ARBA00022842"/>
    </source>
</evidence>
<evidence type="ECO:0000259" key="12">
    <source>
        <dbReference type="Pfam" id="PF03372"/>
    </source>
</evidence>
<keyword evidence="5" id="KW-0479">Metal-binding</keyword>
<keyword evidence="10" id="KW-0539">Nucleus</keyword>
<dbReference type="InterPro" id="IPR036691">
    <property type="entry name" value="Endo/exonu/phosph_ase_sf"/>
</dbReference>
<keyword evidence="8" id="KW-0460">Magnesium</keyword>
<keyword evidence="4" id="KW-0540">Nuclease</keyword>
<evidence type="ECO:0000256" key="9">
    <source>
        <dbReference type="ARBA" id="ARBA00023204"/>
    </source>
</evidence>
<dbReference type="InterPro" id="IPR051547">
    <property type="entry name" value="TDP2-like"/>
</dbReference>
<dbReference type="CDD" id="cd09080">
    <property type="entry name" value="TDP2"/>
    <property type="match status" value="1"/>
</dbReference>
<evidence type="ECO:0000256" key="7">
    <source>
        <dbReference type="ARBA" id="ARBA00022801"/>
    </source>
</evidence>
<comment type="caution">
    <text evidence="13">The sequence shown here is derived from an EMBL/GenBank/DDBJ whole genome shotgun (WGS) entry which is preliminary data.</text>
</comment>
<evidence type="ECO:0000256" key="6">
    <source>
        <dbReference type="ARBA" id="ARBA00022763"/>
    </source>
</evidence>
<gene>
    <name evidence="13" type="ORF">PG986_008558</name>
</gene>
<dbReference type="EMBL" id="JAQQWE010000005">
    <property type="protein sequence ID" value="KAK7952830.1"/>
    <property type="molecule type" value="Genomic_DNA"/>
</dbReference>
<evidence type="ECO:0000256" key="3">
    <source>
        <dbReference type="ARBA" id="ARBA00004322"/>
    </source>
</evidence>
<feature type="compositionally biased region" description="Basic and acidic residues" evidence="11">
    <location>
        <begin position="37"/>
        <end position="46"/>
    </location>
</feature>
<keyword evidence="13" id="KW-0255">Endonuclease</keyword>
<evidence type="ECO:0000256" key="11">
    <source>
        <dbReference type="SAM" id="MobiDB-lite"/>
    </source>
</evidence>
<feature type="domain" description="Endonuclease/exonuclease/phosphatase" evidence="12">
    <location>
        <begin position="77"/>
        <end position="362"/>
    </location>
</feature>
<evidence type="ECO:0000313" key="13">
    <source>
        <dbReference type="EMBL" id="KAK7952830.1"/>
    </source>
</evidence>
<keyword evidence="6" id="KW-0227">DNA damage</keyword>
<dbReference type="RefSeq" id="XP_066700892.1">
    <property type="nucleotide sequence ID" value="XM_066844780.1"/>
</dbReference>
<comment type="cofactor">
    <cofactor evidence="2">
        <name>Mg(2+)</name>
        <dbReference type="ChEBI" id="CHEBI:18420"/>
    </cofactor>
</comment>
<evidence type="ECO:0000313" key="14">
    <source>
        <dbReference type="Proteomes" id="UP001391051"/>
    </source>
</evidence>
<dbReference type="Pfam" id="PF03372">
    <property type="entry name" value="Exo_endo_phos"/>
    <property type="match status" value="1"/>
</dbReference>
<evidence type="ECO:0000256" key="1">
    <source>
        <dbReference type="ARBA" id="ARBA00001936"/>
    </source>
</evidence>
<protein>
    <submittedName>
        <fullName evidence="13">Endonuclease/exonuclease/phosphatase</fullName>
    </submittedName>
</protein>
<dbReference type="GeneID" id="92077842"/>
<dbReference type="Gene3D" id="3.60.10.10">
    <property type="entry name" value="Endonuclease/exonuclease/phosphatase"/>
    <property type="match status" value="1"/>
</dbReference>
<sequence length="383" mass="42679">MLWEYEDELRIYGNNMDGVYAGDTVGQDHYAFNQRKQVWEKQKKPDPNQGRKKKKAKGGAAADGQQPCPFSKLALFSWNIDFMAPYAKARMDTALSTLENVTGSQKQQSSTADTATIIFLQECVDEDLKTIAANPWVRERFFLTDLDSSNWFTPGYGTTMLVDRRLPVVRLFREHFEVTSMARDAFCVDVSMAAQQQRNKPIRLCNTHLESLAGSLPLRPAQMRAVAELLKDGDVVAAGIVAGDFNAIQDFDRTLHDDNGLRDAYLEMGGQEDTEEGYTWGQQAKTATRRRFGCSRMDKVYYCPSSSSSSSSSDGGGGGNGDDKGDVLRLLRFEKFGVGVELPAAEKEARKGLVKLGYEKPWITDHLGIMAEFEVVAQRDEAS</sequence>
<accession>A0ABR1QH91</accession>
<keyword evidence="14" id="KW-1185">Reference proteome</keyword>
<comment type="subcellular location">
    <subcellularLocation>
        <location evidence="3">Nucleus</location>
        <location evidence="3">PML body</location>
    </subcellularLocation>
</comment>
<comment type="cofactor">
    <cofactor evidence="1">
        <name>Mn(2+)</name>
        <dbReference type="ChEBI" id="CHEBI:29035"/>
    </cofactor>
</comment>
<dbReference type="PANTHER" id="PTHR15822">
    <property type="entry name" value="TRAF AND TNF RECEPTOR-ASSOCIATED PROTEIN"/>
    <property type="match status" value="1"/>
</dbReference>
<name>A0ABR1QH91_9PEZI</name>
<organism evidence="13 14">
    <name type="scientific">Apiospora aurea</name>
    <dbReference type="NCBI Taxonomy" id="335848"/>
    <lineage>
        <taxon>Eukaryota</taxon>
        <taxon>Fungi</taxon>
        <taxon>Dikarya</taxon>
        <taxon>Ascomycota</taxon>
        <taxon>Pezizomycotina</taxon>
        <taxon>Sordariomycetes</taxon>
        <taxon>Xylariomycetidae</taxon>
        <taxon>Amphisphaeriales</taxon>
        <taxon>Apiosporaceae</taxon>
        <taxon>Apiospora</taxon>
    </lineage>
</organism>
<feature type="region of interest" description="Disordered" evidence="11">
    <location>
        <begin position="37"/>
        <end position="65"/>
    </location>
</feature>
<keyword evidence="9" id="KW-0234">DNA repair</keyword>
<dbReference type="SUPFAM" id="SSF56219">
    <property type="entry name" value="DNase I-like"/>
    <property type="match status" value="1"/>
</dbReference>
<evidence type="ECO:0000256" key="4">
    <source>
        <dbReference type="ARBA" id="ARBA00022722"/>
    </source>
</evidence>
<dbReference type="PANTHER" id="PTHR15822:SF4">
    <property type="entry name" value="TYROSYL-DNA PHOSPHODIESTERASE 2"/>
    <property type="match status" value="1"/>
</dbReference>
<dbReference type="Proteomes" id="UP001391051">
    <property type="component" value="Unassembled WGS sequence"/>
</dbReference>
<keyword evidence="7" id="KW-0378">Hydrolase</keyword>
<evidence type="ECO:0000256" key="5">
    <source>
        <dbReference type="ARBA" id="ARBA00022723"/>
    </source>
</evidence>
<evidence type="ECO:0000256" key="2">
    <source>
        <dbReference type="ARBA" id="ARBA00001946"/>
    </source>
</evidence>
<dbReference type="GO" id="GO:0004519">
    <property type="term" value="F:endonuclease activity"/>
    <property type="evidence" value="ECO:0007669"/>
    <property type="project" value="UniProtKB-KW"/>
</dbReference>
<proteinExistence type="predicted"/>
<reference evidence="13 14" key="1">
    <citation type="submission" date="2023-01" db="EMBL/GenBank/DDBJ databases">
        <title>Analysis of 21 Apiospora genomes using comparative genomics revels a genus with tremendous synthesis potential of carbohydrate active enzymes and secondary metabolites.</title>
        <authorList>
            <person name="Sorensen T."/>
        </authorList>
    </citation>
    <scope>NUCLEOTIDE SEQUENCE [LARGE SCALE GENOMIC DNA]</scope>
    <source>
        <strain evidence="13 14">CBS 24483</strain>
    </source>
</reference>
<dbReference type="InterPro" id="IPR005135">
    <property type="entry name" value="Endo/exonuclease/phosphatase"/>
</dbReference>
<evidence type="ECO:0000256" key="10">
    <source>
        <dbReference type="ARBA" id="ARBA00023242"/>
    </source>
</evidence>